<dbReference type="SUPFAM" id="SSF81923">
    <property type="entry name" value="Double Clp-N motif"/>
    <property type="match status" value="1"/>
</dbReference>
<dbReference type="AlphaFoldDB" id="W7TTU9"/>
<keyword evidence="13" id="KW-1185">Reference proteome</keyword>
<dbReference type="NCBIfam" id="TIGR03346">
    <property type="entry name" value="chaperone_ClpB"/>
    <property type="match status" value="1"/>
</dbReference>
<proteinExistence type="inferred from homology"/>
<keyword evidence="5 7" id="KW-0143">Chaperone</keyword>
<evidence type="ECO:0000256" key="8">
    <source>
        <dbReference type="SAM" id="Coils"/>
    </source>
</evidence>
<evidence type="ECO:0000313" key="13">
    <source>
        <dbReference type="Proteomes" id="UP000019335"/>
    </source>
</evidence>
<evidence type="ECO:0000256" key="3">
    <source>
        <dbReference type="ARBA" id="ARBA00022741"/>
    </source>
</evidence>
<dbReference type="InterPro" id="IPR041546">
    <property type="entry name" value="ClpA/ClpB_AAA_lid"/>
</dbReference>
<dbReference type="Gene3D" id="1.10.8.60">
    <property type="match status" value="1"/>
</dbReference>
<dbReference type="InterPro" id="IPR001270">
    <property type="entry name" value="ClpA/B"/>
</dbReference>
<dbReference type="Gene3D" id="1.10.1780.10">
    <property type="entry name" value="Clp, N-terminal domain"/>
    <property type="match status" value="1"/>
</dbReference>
<dbReference type="Pfam" id="PF00004">
    <property type="entry name" value="AAA"/>
    <property type="match status" value="1"/>
</dbReference>
<dbReference type="InterPro" id="IPR036628">
    <property type="entry name" value="Clp_N_dom_sf"/>
</dbReference>
<evidence type="ECO:0000256" key="1">
    <source>
        <dbReference type="ARBA" id="ARBA00008675"/>
    </source>
</evidence>
<dbReference type="InterPro" id="IPR003593">
    <property type="entry name" value="AAA+_ATPase"/>
</dbReference>
<dbReference type="Pfam" id="PF17871">
    <property type="entry name" value="AAA_lid_9"/>
    <property type="match status" value="1"/>
</dbReference>
<dbReference type="InterPro" id="IPR004176">
    <property type="entry name" value="Clp_R_N"/>
</dbReference>
<evidence type="ECO:0000256" key="7">
    <source>
        <dbReference type="RuleBase" id="RU004432"/>
    </source>
</evidence>
<dbReference type="PRINTS" id="PR00300">
    <property type="entry name" value="CLPPROTEASEA"/>
</dbReference>
<evidence type="ECO:0000256" key="10">
    <source>
        <dbReference type="SAM" id="SignalP"/>
    </source>
</evidence>
<feature type="compositionally biased region" description="Basic and acidic residues" evidence="9">
    <location>
        <begin position="977"/>
        <end position="986"/>
    </location>
</feature>
<evidence type="ECO:0000313" key="12">
    <source>
        <dbReference type="EMBL" id="EWM24016.1"/>
    </source>
</evidence>
<dbReference type="FunFam" id="3.40.50.300:FF:000120">
    <property type="entry name" value="ATP-dependent chaperone ClpB"/>
    <property type="match status" value="1"/>
</dbReference>
<dbReference type="InterPro" id="IPR018368">
    <property type="entry name" value="ClpA/B_CS1"/>
</dbReference>
<sequence>MAIKSRGRRINFLPTACTTTLLVAACTSQSAQAFLLPFQGSRFTAPTSKAIAPASRFQSGVSTYGLSGLLSSTDVRMDIRSRSRGSTTMMSTKNNNQMSAESYTEKAWDVITRLPQLATRLECQFIDNEILLKSLLEEGPQALANRVFFKAGVKLSQLETELDNYIASQPKVPDASNKMMSNTLQKVLDEAFKERDAMRDQYVSVEHLLLGLVAHDSRFLKPALTKQGVTEAQIREAIASIRGNNVVTSRTPEASYEALEQYSRDLTQAAKDGKLDPVIGRDDEIRRTIQILSRRTKNNPILLGEPGVGKTAIAEGLAQRIVSGDVPEPLKKRRLVALDMGALIAGAKYRGEFEERLKAVLKEVTESNGQIIMFIDEIHTVVGAGATSGAMDASNLLKPMLARGELRCIGATTLAEYKQFIEKDKALERRFQQVMVEQPSVEDTIAILRGLKDRYEVHHGVRIRDSSLVAAAQLSHRYISDRFLPDKAIDLVDEAAAKLNIEVTSKPQAVDEIDRKLIQLEMAKISLENESSSPDSARRLAKVEKEMAELKKKQQELTAAWEFERKGVVVIQELKEKIDQVKVQIEAAEREYDLGKAAQLKYGELAKLETELHQAEAEVEKQAAAAVGGGGESKRMLRDTVTVDDISGIVAKWTGIPVSKLLESERDKLLGLEDELHKQVVGQDDAVRAVAEAIQRSRAGLSDPNRPIASLVFLGPTGVGKTLLAKKLAGYMFDDENAMIRIDMSEMMESHSLSKLIGSPPGYVGYDEGGQLTNAVRRRPYSVILFDEMEKAHPTIFNVMLQLLDDGILTDAQGNTVNFKNSIIIFTSNIGSDAILSLGGDPEKDAEMKEVVFQAMKEQFRPEFLNRVDEFVIFSSLRKDQMKSVVRLELLRMESRLAERNIKVEVTDAAMDWIAEVGYDPQFGARPLKRAIQREVENVIAKGILRGEFAPNSCIFIDSNPIEGLKILSRELTSEVEKAGEGRVGKSDNAPADEPKLVSA</sequence>
<feature type="signal peptide" evidence="10">
    <location>
        <begin position="1"/>
        <end position="33"/>
    </location>
</feature>
<keyword evidence="2 6" id="KW-0677">Repeat</keyword>
<keyword evidence="10" id="KW-0732">Signal</keyword>
<keyword evidence="4 7" id="KW-0067">ATP-binding</keyword>
<dbReference type="CDD" id="cd19499">
    <property type="entry name" value="RecA-like_ClpB_Hsp104-like"/>
    <property type="match status" value="1"/>
</dbReference>
<evidence type="ECO:0000256" key="6">
    <source>
        <dbReference type="PROSITE-ProRule" id="PRU01251"/>
    </source>
</evidence>
<dbReference type="CDD" id="cd00009">
    <property type="entry name" value="AAA"/>
    <property type="match status" value="1"/>
</dbReference>
<dbReference type="OrthoDB" id="47330at2759"/>
<evidence type="ECO:0000256" key="5">
    <source>
        <dbReference type="ARBA" id="ARBA00023186"/>
    </source>
</evidence>
<dbReference type="InterPro" id="IPR028299">
    <property type="entry name" value="ClpA/B_CS2"/>
</dbReference>
<comment type="similarity">
    <text evidence="1 7">Belongs to the ClpA/ClpB family.</text>
</comment>
<dbReference type="FunFam" id="3.40.50.300:FF:000025">
    <property type="entry name" value="ATP-dependent Clp protease subunit"/>
    <property type="match status" value="1"/>
</dbReference>
<organism evidence="12 13">
    <name type="scientific">Nannochloropsis gaditana</name>
    <dbReference type="NCBI Taxonomy" id="72520"/>
    <lineage>
        <taxon>Eukaryota</taxon>
        <taxon>Sar</taxon>
        <taxon>Stramenopiles</taxon>
        <taxon>Ochrophyta</taxon>
        <taxon>Eustigmatophyceae</taxon>
        <taxon>Eustigmatales</taxon>
        <taxon>Monodopsidaceae</taxon>
        <taxon>Nannochloropsis</taxon>
    </lineage>
</organism>
<dbReference type="EMBL" id="AZIL01001410">
    <property type="protein sequence ID" value="EWM24016.1"/>
    <property type="molecule type" value="Genomic_DNA"/>
</dbReference>
<dbReference type="GO" id="GO:0005524">
    <property type="term" value="F:ATP binding"/>
    <property type="evidence" value="ECO:0007669"/>
    <property type="project" value="UniProtKB-KW"/>
</dbReference>
<dbReference type="Proteomes" id="UP000019335">
    <property type="component" value="Chromosome 15"/>
</dbReference>
<evidence type="ECO:0000259" key="11">
    <source>
        <dbReference type="PROSITE" id="PS51903"/>
    </source>
</evidence>
<feature type="region of interest" description="Disordered" evidence="9">
    <location>
        <begin position="977"/>
        <end position="1000"/>
    </location>
</feature>
<dbReference type="InterPro" id="IPR003959">
    <property type="entry name" value="ATPase_AAA_core"/>
</dbReference>
<feature type="domain" description="Clp R" evidence="11">
    <location>
        <begin position="100"/>
        <end position="244"/>
    </location>
</feature>
<dbReference type="PANTHER" id="PTHR11638:SF18">
    <property type="entry name" value="HEAT SHOCK PROTEIN 104"/>
    <property type="match status" value="1"/>
</dbReference>
<dbReference type="Pfam" id="PF07724">
    <property type="entry name" value="AAA_2"/>
    <property type="match status" value="1"/>
</dbReference>
<dbReference type="PROSITE" id="PS51257">
    <property type="entry name" value="PROKAR_LIPOPROTEIN"/>
    <property type="match status" value="1"/>
</dbReference>
<feature type="chain" id="PRO_5004901237" evidence="10">
    <location>
        <begin position="34"/>
        <end position="1000"/>
    </location>
</feature>
<dbReference type="PROSITE" id="PS00871">
    <property type="entry name" value="CLPAB_2"/>
    <property type="match status" value="1"/>
</dbReference>
<dbReference type="FunFam" id="1.10.8.60:FF:000017">
    <property type="entry name" value="ATP-dependent chaperone ClpB"/>
    <property type="match status" value="1"/>
</dbReference>
<dbReference type="Pfam" id="PF02861">
    <property type="entry name" value="Clp_N"/>
    <property type="match status" value="1"/>
</dbReference>
<evidence type="ECO:0000256" key="9">
    <source>
        <dbReference type="SAM" id="MobiDB-lite"/>
    </source>
</evidence>
<gene>
    <name evidence="12" type="ORF">Naga_100040g42</name>
</gene>
<dbReference type="Gene3D" id="3.40.50.300">
    <property type="entry name" value="P-loop containing nucleotide triphosphate hydrolases"/>
    <property type="match status" value="3"/>
</dbReference>
<dbReference type="GO" id="GO:0034605">
    <property type="term" value="P:cellular response to heat"/>
    <property type="evidence" value="ECO:0007669"/>
    <property type="project" value="TreeGrafter"/>
</dbReference>
<keyword evidence="8" id="KW-0175">Coiled coil</keyword>
<dbReference type="GO" id="GO:0016887">
    <property type="term" value="F:ATP hydrolysis activity"/>
    <property type="evidence" value="ECO:0007669"/>
    <property type="project" value="InterPro"/>
</dbReference>
<dbReference type="InterPro" id="IPR019489">
    <property type="entry name" value="Clp_ATPase_C"/>
</dbReference>
<dbReference type="Pfam" id="PF10431">
    <property type="entry name" value="ClpB_D2-small"/>
    <property type="match status" value="1"/>
</dbReference>
<dbReference type="SMART" id="SM00382">
    <property type="entry name" value="AAA"/>
    <property type="match status" value="2"/>
</dbReference>
<dbReference type="InterPro" id="IPR017730">
    <property type="entry name" value="Chaperonin_ClpB"/>
</dbReference>
<comment type="caution">
    <text evidence="12">The sequence shown here is derived from an EMBL/GenBank/DDBJ whole genome shotgun (WGS) entry which is preliminary data.</text>
</comment>
<dbReference type="SMART" id="SM01086">
    <property type="entry name" value="ClpB_D2-small"/>
    <property type="match status" value="1"/>
</dbReference>
<dbReference type="PANTHER" id="PTHR11638">
    <property type="entry name" value="ATP-DEPENDENT CLP PROTEASE"/>
    <property type="match status" value="1"/>
</dbReference>
<reference evidence="12 13" key="1">
    <citation type="journal article" date="2014" name="Mol. Plant">
        <title>Chromosome Scale Genome Assembly and Transcriptome Profiling of Nannochloropsis gaditana in Nitrogen Depletion.</title>
        <authorList>
            <person name="Corteggiani Carpinelli E."/>
            <person name="Telatin A."/>
            <person name="Vitulo N."/>
            <person name="Forcato C."/>
            <person name="D'Angelo M."/>
            <person name="Schiavon R."/>
            <person name="Vezzi A."/>
            <person name="Giacometti G.M."/>
            <person name="Morosinotto T."/>
            <person name="Valle G."/>
        </authorList>
    </citation>
    <scope>NUCLEOTIDE SEQUENCE [LARGE SCALE GENOMIC DNA]</scope>
    <source>
        <strain evidence="12 13">B-31</strain>
    </source>
</reference>
<dbReference type="PROSITE" id="PS51903">
    <property type="entry name" value="CLP_R"/>
    <property type="match status" value="1"/>
</dbReference>
<name>W7TTU9_9STRA</name>
<dbReference type="GO" id="GO:0042026">
    <property type="term" value="P:protein refolding"/>
    <property type="evidence" value="ECO:0007669"/>
    <property type="project" value="InterPro"/>
</dbReference>
<evidence type="ECO:0000256" key="4">
    <source>
        <dbReference type="ARBA" id="ARBA00022840"/>
    </source>
</evidence>
<dbReference type="FunFam" id="3.40.50.300:FF:000010">
    <property type="entry name" value="Chaperone clpB 1, putative"/>
    <property type="match status" value="1"/>
</dbReference>
<keyword evidence="3 7" id="KW-0547">Nucleotide-binding</keyword>
<dbReference type="InterPro" id="IPR027417">
    <property type="entry name" value="P-loop_NTPase"/>
</dbReference>
<protein>
    <submittedName>
        <fullName evidence="12">Atp-dependent chaperone</fullName>
    </submittedName>
</protein>
<accession>W7TTU9</accession>
<dbReference type="InterPro" id="IPR050130">
    <property type="entry name" value="ClpA_ClpB"/>
</dbReference>
<dbReference type="SUPFAM" id="SSF52540">
    <property type="entry name" value="P-loop containing nucleoside triphosphate hydrolases"/>
    <property type="match status" value="2"/>
</dbReference>
<evidence type="ECO:0000256" key="2">
    <source>
        <dbReference type="ARBA" id="ARBA00022737"/>
    </source>
</evidence>
<dbReference type="GO" id="GO:0005737">
    <property type="term" value="C:cytoplasm"/>
    <property type="evidence" value="ECO:0007669"/>
    <property type="project" value="InterPro"/>
</dbReference>
<dbReference type="PROSITE" id="PS00870">
    <property type="entry name" value="CLPAB_1"/>
    <property type="match status" value="1"/>
</dbReference>
<feature type="coiled-coil region" evidence="8">
    <location>
        <begin position="510"/>
        <end position="625"/>
    </location>
</feature>